<evidence type="ECO:0000313" key="2">
    <source>
        <dbReference type="Proteomes" id="UP000187203"/>
    </source>
</evidence>
<gene>
    <name evidence="1" type="ORF">COLO4_25852</name>
</gene>
<comment type="caution">
    <text evidence="1">The sequence shown here is derived from an EMBL/GenBank/DDBJ whole genome shotgun (WGS) entry which is preliminary data.</text>
</comment>
<dbReference type="AlphaFoldDB" id="A0A1R3HZT8"/>
<proteinExistence type="predicted"/>
<sequence>MKPSLTKLLHPFRPKVTAVVEKYKIKRLTGVKTKELLLWITLTNVEEVSISIQQRLPLCNRLYLILSTSPCFEDGKESNSTTKSSAFTESTSESLTFMNGGSLGNVQIRRNITRTQQKDGIANP</sequence>
<organism evidence="1 2">
    <name type="scientific">Corchorus olitorius</name>
    <dbReference type="NCBI Taxonomy" id="93759"/>
    <lineage>
        <taxon>Eukaryota</taxon>
        <taxon>Viridiplantae</taxon>
        <taxon>Streptophyta</taxon>
        <taxon>Embryophyta</taxon>
        <taxon>Tracheophyta</taxon>
        <taxon>Spermatophyta</taxon>
        <taxon>Magnoliopsida</taxon>
        <taxon>eudicotyledons</taxon>
        <taxon>Gunneridae</taxon>
        <taxon>Pentapetalae</taxon>
        <taxon>rosids</taxon>
        <taxon>malvids</taxon>
        <taxon>Malvales</taxon>
        <taxon>Malvaceae</taxon>
        <taxon>Grewioideae</taxon>
        <taxon>Apeibeae</taxon>
        <taxon>Corchorus</taxon>
    </lineage>
</organism>
<protein>
    <submittedName>
        <fullName evidence="1">Uncharacterized protein</fullName>
    </submittedName>
</protein>
<keyword evidence="2" id="KW-1185">Reference proteome</keyword>
<dbReference type="EMBL" id="AWUE01019146">
    <property type="protein sequence ID" value="OMO75827.1"/>
    <property type="molecule type" value="Genomic_DNA"/>
</dbReference>
<dbReference type="Pfam" id="PF04398">
    <property type="entry name" value="DUF538"/>
    <property type="match status" value="1"/>
</dbReference>
<evidence type="ECO:0000313" key="1">
    <source>
        <dbReference type="EMBL" id="OMO75827.1"/>
    </source>
</evidence>
<dbReference type="SUPFAM" id="SSF141562">
    <property type="entry name" value="At5g01610-like"/>
    <property type="match status" value="1"/>
</dbReference>
<dbReference type="InterPro" id="IPR007493">
    <property type="entry name" value="DUF538"/>
</dbReference>
<name>A0A1R3HZT8_9ROSI</name>
<dbReference type="InterPro" id="IPR036758">
    <property type="entry name" value="At5g01610-like"/>
</dbReference>
<accession>A0A1R3HZT8</accession>
<reference evidence="2" key="1">
    <citation type="submission" date="2013-09" db="EMBL/GenBank/DDBJ databases">
        <title>Corchorus olitorius genome sequencing.</title>
        <authorList>
            <person name="Alam M."/>
            <person name="Haque M.S."/>
            <person name="Islam M.S."/>
            <person name="Emdad E.M."/>
            <person name="Islam M.M."/>
            <person name="Ahmed B."/>
            <person name="Halim A."/>
            <person name="Hossen Q.M.M."/>
            <person name="Hossain M.Z."/>
            <person name="Ahmed R."/>
            <person name="Khan M.M."/>
            <person name="Islam R."/>
            <person name="Rashid M.M."/>
            <person name="Khan S.A."/>
            <person name="Rahman M.S."/>
            <person name="Alam M."/>
            <person name="Yahiya A.S."/>
            <person name="Khan M.S."/>
            <person name="Azam M.S."/>
            <person name="Haque T."/>
            <person name="Lashkar M.Z.H."/>
            <person name="Akhand A.I."/>
            <person name="Morshed G."/>
            <person name="Roy S."/>
            <person name="Uddin K.S."/>
            <person name="Rabeya T."/>
            <person name="Hossain A.S."/>
            <person name="Chowdhury A."/>
            <person name="Snigdha A.R."/>
            <person name="Mortoza M.S."/>
            <person name="Matin S.A."/>
            <person name="Hoque S.M.E."/>
            <person name="Islam M.K."/>
            <person name="Roy D.K."/>
            <person name="Haider R."/>
            <person name="Moosa M.M."/>
            <person name="Elias S.M."/>
            <person name="Hasan A.M."/>
            <person name="Jahan S."/>
            <person name="Shafiuddin M."/>
            <person name="Mahmood N."/>
            <person name="Shommy N.S."/>
        </authorList>
    </citation>
    <scope>NUCLEOTIDE SEQUENCE [LARGE SCALE GENOMIC DNA]</scope>
    <source>
        <strain evidence="2">cv. O-4</strain>
    </source>
</reference>
<dbReference type="Gene3D" id="2.30.240.10">
    <property type="entry name" value="At5g01610-like"/>
    <property type="match status" value="1"/>
</dbReference>
<dbReference type="Proteomes" id="UP000187203">
    <property type="component" value="Unassembled WGS sequence"/>
</dbReference>